<reference evidence="10 11" key="1">
    <citation type="submission" date="2019-03" db="EMBL/GenBank/DDBJ databases">
        <title>Genomic Encyclopedia of Type Strains, Phase III (KMG-III): the genomes of soil and plant-associated and newly described type strains.</title>
        <authorList>
            <person name="Whitman W."/>
        </authorList>
    </citation>
    <scope>NUCLEOTIDE SEQUENCE [LARGE SCALE GENOMIC DNA]</scope>
    <source>
        <strain evidence="10 11">CECT 7972</strain>
    </source>
</reference>
<keyword evidence="7" id="KW-0472">Membrane</keyword>
<evidence type="ECO:0000313" key="11">
    <source>
        <dbReference type="Proteomes" id="UP000295558"/>
    </source>
</evidence>
<organism evidence="10 11">
    <name type="scientific">Listeria rocourtiae</name>
    <dbReference type="NCBI Taxonomy" id="647910"/>
    <lineage>
        <taxon>Bacteria</taxon>
        <taxon>Bacillati</taxon>
        <taxon>Bacillota</taxon>
        <taxon>Bacilli</taxon>
        <taxon>Bacillales</taxon>
        <taxon>Listeriaceae</taxon>
        <taxon>Listeria</taxon>
    </lineage>
</organism>
<feature type="chain" id="PRO_5020868793" evidence="8">
    <location>
        <begin position="29"/>
        <end position="798"/>
    </location>
</feature>
<keyword evidence="5 8" id="KW-0732">Signal</keyword>
<dbReference type="Pfam" id="PF17802">
    <property type="entry name" value="SpaA"/>
    <property type="match status" value="2"/>
</dbReference>
<comment type="similarity">
    <text evidence="2">Belongs to the serine-aspartate repeat-containing protein (SDr) family.</text>
</comment>
<keyword evidence="4" id="KW-0964">Secreted</keyword>
<comment type="caution">
    <text evidence="10">The sequence shown here is derived from an EMBL/GenBank/DDBJ whole genome shotgun (WGS) entry which is preliminary data.</text>
</comment>
<keyword evidence="3" id="KW-0134">Cell wall</keyword>
<sequence>MKIAHKLCYLTAILFMIFSQLSFGGASATTVNPTTPLAPGDDPRITITSPQEIGANARAVLMVTLAASSGRLNEDGEIKVLIPKNIVRDSTGQDIINSTNLGGAFYWGTSPLTDDGAGNWVLRIQYDHTRINQGNAFSSSIYVNFQAPAYWSTDPNAPNSADFSAHLSNQHGVLSSDQASSTVGRLVVGRPHFTKQSDIRKDTVNNIPDVSMLSTNAPSSNVFAILVNYNEQNWKNVVVSDIIPKDTSLTDPNEYVRASGDATVIDHFRIAKVTSWNGNVPQTFEYVTQNFKGSISRTSDGFSVNLGDIKEAYVIMYGQKVDAGITPAEFGVRYNQATLSVDGNETHNMSIPVALDKSSFDQIELSKTVNQATLSTTSGEIIYSLTLNTHYGSLPAGTIVTDPLPNHVTYLDTIKLDSNYFSQPFYDKSSNTVTYTLLKDLNAGESSSIDIKTFYENLNAQPNDRILNKAYYSYHGSHIYSDDAVTTLDGSAYLYKTDADSKDPLAGAEFKIVDNNGLTVVENLVSDDNGFINSGILPPGDYQFIEVKAPNGYTLNPTPIDFTIKLGQKTPVNLSVTNQLKGVGSVELTKVDRISRAVLAGAKFELQDANGLVIQSDLVTNEFGTISVNELDPGNYQFVETKAPQGYQLDSTPVTFTIKAGESETVKVIKENTPILADEPIDDEVDEPIDDEIVDKPIDEYPGDEKPIVDQPAIDQPAIDQPIGQKEGHPSADVSMPIKNNFVTPAIDGNEAINQIKPTKVSIKKTLPQTGDSPLDILLLLSGISFSVGAIYLLRRNR</sequence>
<evidence type="ECO:0000256" key="8">
    <source>
        <dbReference type="SAM" id="SignalP"/>
    </source>
</evidence>
<evidence type="ECO:0000256" key="5">
    <source>
        <dbReference type="ARBA" id="ARBA00022729"/>
    </source>
</evidence>
<dbReference type="PANTHER" id="PTHR36108">
    <property type="entry name" value="COLOSSIN-B-RELATED"/>
    <property type="match status" value="1"/>
</dbReference>
<proteinExistence type="inferred from homology"/>
<dbReference type="SUPFAM" id="SSF49401">
    <property type="entry name" value="Bacterial adhesins"/>
    <property type="match status" value="1"/>
</dbReference>
<evidence type="ECO:0000256" key="7">
    <source>
        <dbReference type="SAM" id="Phobius"/>
    </source>
</evidence>
<dbReference type="InterPro" id="IPR008966">
    <property type="entry name" value="Adhesion_dom_sf"/>
</dbReference>
<dbReference type="Gene3D" id="2.60.40.10">
    <property type="entry name" value="Immunoglobulins"/>
    <property type="match status" value="2"/>
</dbReference>
<dbReference type="EMBL" id="SNZK01000023">
    <property type="protein sequence ID" value="TDR50392.1"/>
    <property type="molecule type" value="Genomic_DNA"/>
</dbReference>
<dbReference type="AlphaFoldDB" id="A0A4R6ZEI4"/>
<dbReference type="InterPro" id="IPR041033">
    <property type="entry name" value="SpaA_PFL_dom_1"/>
</dbReference>
<protein>
    <submittedName>
        <fullName evidence="10">LPXTG-motif cell wall-anchored protein</fullName>
    </submittedName>
</protein>
<keyword evidence="7" id="KW-1133">Transmembrane helix</keyword>
<dbReference type="STRING" id="1265846.PROCOU_17349"/>
<dbReference type="InterPro" id="IPR013783">
    <property type="entry name" value="Ig-like_fold"/>
</dbReference>
<evidence type="ECO:0000256" key="1">
    <source>
        <dbReference type="ARBA" id="ARBA00004168"/>
    </source>
</evidence>
<evidence type="ECO:0000259" key="9">
    <source>
        <dbReference type="PROSITE" id="PS50847"/>
    </source>
</evidence>
<keyword evidence="11" id="KW-1185">Reference proteome</keyword>
<feature type="signal peptide" evidence="8">
    <location>
        <begin position="1"/>
        <end position="28"/>
    </location>
</feature>
<gene>
    <name evidence="10" type="ORF">DFP96_12311</name>
</gene>
<dbReference type="PROSITE" id="PS50847">
    <property type="entry name" value="GRAM_POS_ANCHORING"/>
    <property type="match status" value="1"/>
</dbReference>
<dbReference type="RefSeq" id="WP_051994458.1">
    <property type="nucleotide sequence ID" value="NZ_SNZK01000023.1"/>
</dbReference>
<evidence type="ECO:0000256" key="6">
    <source>
        <dbReference type="ARBA" id="ARBA00023088"/>
    </source>
</evidence>
<dbReference type="OrthoDB" id="2056845at2"/>
<dbReference type="NCBIfam" id="TIGR01167">
    <property type="entry name" value="LPXTG_anchor"/>
    <property type="match status" value="1"/>
</dbReference>
<accession>A0A4R6ZEI4</accession>
<feature type="transmembrane region" description="Helical" evidence="7">
    <location>
        <begin position="777"/>
        <end position="794"/>
    </location>
</feature>
<keyword evidence="7" id="KW-0812">Transmembrane</keyword>
<dbReference type="Proteomes" id="UP000295558">
    <property type="component" value="Unassembled WGS sequence"/>
</dbReference>
<evidence type="ECO:0000313" key="10">
    <source>
        <dbReference type="EMBL" id="TDR50392.1"/>
    </source>
</evidence>
<evidence type="ECO:0000256" key="2">
    <source>
        <dbReference type="ARBA" id="ARBA00007257"/>
    </source>
</evidence>
<dbReference type="PANTHER" id="PTHR36108:SF13">
    <property type="entry name" value="COLOSSIN-B-RELATED"/>
    <property type="match status" value="1"/>
</dbReference>
<name>A0A4R6ZEI4_9LIST</name>
<keyword evidence="6" id="KW-0572">Peptidoglycan-anchor</keyword>
<feature type="domain" description="Gram-positive cocci surface proteins LPxTG" evidence="9">
    <location>
        <begin position="767"/>
        <end position="798"/>
    </location>
</feature>
<evidence type="ECO:0000256" key="3">
    <source>
        <dbReference type="ARBA" id="ARBA00022512"/>
    </source>
</evidence>
<dbReference type="InterPro" id="IPR019931">
    <property type="entry name" value="LPXTG_anchor"/>
</dbReference>
<dbReference type="SUPFAM" id="SSF49478">
    <property type="entry name" value="Cna protein B-type domain"/>
    <property type="match status" value="2"/>
</dbReference>
<comment type="subcellular location">
    <subcellularLocation>
        <location evidence="1">Secreted</location>
        <location evidence="1">Cell wall</location>
        <topology evidence="1">Peptidoglycan-anchor</topology>
    </subcellularLocation>
</comment>
<evidence type="ECO:0000256" key="4">
    <source>
        <dbReference type="ARBA" id="ARBA00022525"/>
    </source>
</evidence>